<dbReference type="EMBL" id="JACBNQ010000013">
    <property type="protein sequence ID" value="NYB74821.1"/>
    <property type="molecule type" value="Genomic_DNA"/>
</dbReference>
<keyword evidence="4" id="KW-1185">Reference proteome</keyword>
<gene>
    <name evidence="3" type="ORF">HZF24_11800</name>
</gene>
<dbReference type="RefSeq" id="WP_179238524.1">
    <property type="nucleotide sequence ID" value="NZ_JACBNQ010000013.1"/>
</dbReference>
<reference evidence="3" key="1">
    <citation type="submission" date="2020-07" db="EMBL/GenBank/DDBJ databases">
        <title>Genomic analysis of a strain of Sedimentibacter Hydroxybenzoicus DSM7310.</title>
        <authorList>
            <person name="Ma S."/>
        </authorList>
    </citation>
    <scope>NUCLEOTIDE SEQUENCE</scope>
    <source>
        <strain evidence="3">DSM 7310</strain>
    </source>
</reference>
<sequence>MKLRWIDWLVIAIVGAITAFILISIYGFVNNKGIELFSVTSPLIFPFLVGVTLLVCWILTIIKDIKKAVTTNKDDSKELLHDMVVVIIYIIGVLTYSLVIGKIGFILGSILFLITGMVFMNYDEEKYSKKIINAAIVSCITVPVLYYVFHEVFKVMLP</sequence>
<feature type="transmembrane region" description="Helical" evidence="1">
    <location>
        <begin position="131"/>
        <end position="149"/>
    </location>
</feature>
<feature type="transmembrane region" description="Helical" evidence="1">
    <location>
        <begin position="83"/>
        <end position="99"/>
    </location>
</feature>
<feature type="transmembrane region" description="Helical" evidence="1">
    <location>
        <begin position="105"/>
        <end position="122"/>
    </location>
</feature>
<keyword evidence="1" id="KW-0472">Membrane</keyword>
<comment type="caution">
    <text evidence="3">The sequence shown here is derived from an EMBL/GenBank/DDBJ whole genome shotgun (WGS) entry which is preliminary data.</text>
</comment>
<dbReference type="InterPro" id="IPR009936">
    <property type="entry name" value="DUF1468"/>
</dbReference>
<evidence type="ECO:0000313" key="4">
    <source>
        <dbReference type="Proteomes" id="UP000611629"/>
    </source>
</evidence>
<keyword evidence="1" id="KW-1133">Transmembrane helix</keyword>
<dbReference type="AlphaFoldDB" id="A0A974BL21"/>
<feature type="domain" description="DUF1468" evidence="2">
    <location>
        <begin position="14"/>
        <end position="158"/>
    </location>
</feature>
<name>A0A974BL21_SEDHY</name>
<protein>
    <submittedName>
        <fullName evidence="3">Tripartite tricarboxylate transporter TctB family protein</fullName>
    </submittedName>
</protein>
<feature type="transmembrane region" description="Helical" evidence="1">
    <location>
        <begin position="41"/>
        <end position="62"/>
    </location>
</feature>
<accession>A0A974BL21</accession>
<evidence type="ECO:0000259" key="2">
    <source>
        <dbReference type="Pfam" id="PF07331"/>
    </source>
</evidence>
<organism evidence="3 4">
    <name type="scientific">Sedimentibacter hydroxybenzoicus DSM 7310</name>
    <dbReference type="NCBI Taxonomy" id="1123245"/>
    <lineage>
        <taxon>Bacteria</taxon>
        <taxon>Bacillati</taxon>
        <taxon>Bacillota</taxon>
        <taxon>Tissierellia</taxon>
        <taxon>Sedimentibacter</taxon>
    </lineage>
</organism>
<feature type="transmembrane region" description="Helical" evidence="1">
    <location>
        <begin position="7"/>
        <end position="29"/>
    </location>
</feature>
<evidence type="ECO:0000313" key="3">
    <source>
        <dbReference type="EMBL" id="NYB74821.1"/>
    </source>
</evidence>
<dbReference type="Proteomes" id="UP000611629">
    <property type="component" value="Unassembled WGS sequence"/>
</dbReference>
<keyword evidence="1" id="KW-0812">Transmembrane</keyword>
<evidence type="ECO:0000256" key="1">
    <source>
        <dbReference type="SAM" id="Phobius"/>
    </source>
</evidence>
<dbReference type="Pfam" id="PF07331">
    <property type="entry name" value="TctB"/>
    <property type="match status" value="1"/>
</dbReference>
<proteinExistence type="predicted"/>